<dbReference type="PROSITE" id="PS00584">
    <property type="entry name" value="PFKB_KINASES_2"/>
    <property type="match status" value="1"/>
</dbReference>
<keyword evidence="6" id="KW-1185">Reference proteome</keyword>
<feature type="domain" description="Carbohydrate kinase PfkB" evidence="4">
    <location>
        <begin position="1"/>
        <end position="303"/>
    </location>
</feature>
<dbReference type="Pfam" id="PF00294">
    <property type="entry name" value="PfkB"/>
    <property type="match status" value="1"/>
</dbReference>
<evidence type="ECO:0000256" key="3">
    <source>
        <dbReference type="ARBA" id="ARBA00022777"/>
    </source>
</evidence>
<dbReference type="PANTHER" id="PTHR43085">
    <property type="entry name" value="HEXOKINASE FAMILY MEMBER"/>
    <property type="match status" value="1"/>
</dbReference>
<dbReference type="InterPro" id="IPR011611">
    <property type="entry name" value="PfkB_dom"/>
</dbReference>
<dbReference type="InterPro" id="IPR002173">
    <property type="entry name" value="Carboh/pur_kinase_PfkB_CS"/>
</dbReference>
<reference evidence="5 6" key="1">
    <citation type="submission" date="2024-06" db="EMBL/GenBank/DDBJ databases">
        <authorList>
            <person name="Chen R.Y."/>
        </authorList>
    </citation>
    <scope>NUCLEOTIDE SEQUENCE [LARGE SCALE GENOMIC DNA]</scope>
    <source>
        <strain evidence="5 6">D2</strain>
    </source>
</reference>
<dbReference type="PANTHER" id="PTHR43085:SF54">
    <property type="entry name" value="PUTATIVE-RELATED"/>
    <property type="match status" value="1"/>
</dbReference>
<dbReference type="InterPro" id="IPR029056">
    <property type="entry name" value="Ribokinase-like"/>
</dbReference>
<name>A0ABV1RJY2_9ALTE</name>
<dbReference type="RefSeq" id="WP_143870024.1">
    <property type="nucleotide sequence ID" value="NZ_CP041660.1"/>
</dbReference>
<comment type="caution">
    <text evidence="5">The sequence shown here is derived from an EMBL/GenBank/DDBJ whole genome shotgun (WGS) entry which is preliminary data.</text>
</comment>
<evidence type="ECO:0000256" key="2">
    <source>
        <dbReference type="ARBA" id="ARBA00022679"/>
    </source>
</evidence>
<organism evidence="5 6">
    <name type="scientific">Catenovulum sediminis</name>
    <dbReference type="NCBI Taxonomy" id="1740262"/>
    <lineage>
        <taxon>Bacteria</taxon>
        <taxon>Pseudomonadati</taxon>
        <taxon>Pseudomonadota</taxon>
        <taxon>Gammaproteobacteria</taxon>
        <taxon>Alteromonadales</taxon>
        <taxon>Alteromonadaceae</taxon>
        <taxon>Catenovulum</taxon>
    </lineage>
</organism>
<dbReference type="InterPro" id="IPR050306">
    <property type="entry name" value="PfkB_Carbo_kinase"/>
</dbReference>
<dbReference type="GO" id="GO:0016301">
    <property type="term" value="F:kinase activity"/>
    <property type="evidence" value="ECO:0007669"/>
    <property type="project" value="UniProtKB-KW"/>
</dbReference>
<keyword evidence="3 5" id="KW-0418">Kinase</keyword>
<proteinExistence type="inferred from homology"/>
<gene>
    <name evidence="5" type="ORF">ABS311_14985</name>
</gene>
<evidence type="ECO:0000256" key="1">
    <source>
        <dbReference type="ARBA" id="ARBA00010688"/>
    </source>
</evidence>
<evidence type="ECO:0000313" key="6">
    <source>
        <dbReference type="Proteomes" id="UP001467690"/>
    </source>
</evidence>
<dbReference type="Proteomes" id="UP001467690">
    <property type="component" value="Unassembled WGS sequence"/>
</dbReference>
<protein>
    <submittedName>
        <fullName evidence="5">Carbohydrate kinase</fullName>
        <ecNumber evidence="5">2.7.1.-</ecNumber>
    </submittedName>
</protein>
<dbReference type="EMBL" id="JBELOE010000255">
    <property type="protein sequence ID" value="MER2493185.1"/>
    <property type="molecule type" value="Genomic_DNA"/>
</dbReference>
<accession>A0ABV1RJY2</accession>
<dbReference type="Gene3D" id="3.40.1190.20">
    <property type="match status" value="1"/>
</dbReference>
<keyword evidence="2 5" id="KW-0808">Transferase</keyword>
<dbReference type="SUPFAM" id="SSF53613">
    <property type="entry name" value="Ribokinase-like"/>
    <property type="match status" value="1"/>
</dbReference>
<evidence type="ECO:0000259" key="4">
    <source>
        <dbReference type="Pfam" id="PF00294"/>
    </source>
</evidence>
<dbReference type="CDD" id="cd01167">
    <property type="entry name" value="bac_FRK"/>
    <property type="match status" value="1"/>
</dbReference>
<dbReference type="PROSITE" id="PS00583">
    <property type="entry name" value="PFKB_KINASES_1"/>
    <property type="match status" value="1"/>
</dbReference>
<sequence length="320" mass="34511">MKNVVCIGELLIDFVCSDSGKSMLEAEHFLKKSGGAPANVAACVSKLGGSSAFAGAVGNDPFGQSLANELQAFGINIDYLHRVATPTTLAFISLAADGERDFVFNRGADALFELSSEEITSLLDNSILHLGSATALLGDKLYETYINAITYAHKSGLFICFDPNYREDLWPGKTELFVKRSLEFIKCAHLVKVSEEELELLTGESDLAKGCNMLHEYGVDYITVTIGSRGCFLSTKREQGIIPAYEIKPIDTTGAGDSFIGAVLFQLAYANVNELSFSELAGYVQLGNKVSGIVCEHLGPMTGLTDFSTIQSLDKQLKTN</sequence>
<comment type="similarity">
    <text evidence="1">Belongs to the carbohydrate kinase PfkB family.</text>
</comment>
<evidence type="ECO:0000313" key="5">
    <source>
        <dbReference type="EMBL" id="MER2493185.1"/>
    </source>
</evidence>
<dbReference type="EC" id="2.7.1.-" evidence="5"/>